<keyword evidence="2" id="KW-1277">Toxin-antitoxin system</keyword>
<reference evidence="3 4" key="1">
    <citation type="submission" date="2018-05" db="EMBL/GenBank/DDBJ databases">
        <title>Vancomycin-resistant Enterococcus faecium strain from Chelyabinsk, Russia.</title>
        <authorList>
            <person name="Gostev V."/>
            <person name="Goncharov A."/>
            <person name="Kolodzhieva V."/>
            <person name="Suvorov A."/>
            <person name="Sidorenko S."/>
            <person name="Zueva L."/>
        </authorList>
    </citation>
    <scope>NUCLEOTIDE SEQUENCE [LARGE SCALE GENOMIC DNA]</scope>
    <source>
        <strain evidence="3 4">20</strain>
    </source>
</reference>
<dbReference type="RefSeq" id="WP_014748798.1">
    <property type="nucleotide sequence ID" value="NZ_BTRW01000083.1"/>
</dbReference>
<gene>
    <name evidence="3" type="ORF">DKP91_13355</name>
</gene>
<dbReference type="EMBL" id="QHGU01000100">
    <property type="protein sequence ID" value="PZM53924.1"/>
    <property type="molecule type" value="Genomic_DNA"/>
</dbReference>
<dbReference type="GO" id="GO:0003677">
    <property type="term" value="F:DNA binding"/>
    <property type="evidence" value="ECO:0007669"/>
    <property type="project" value="InterPro"/>
</dbReference>
<dbReference type="Proteomes" id="UP000249070">
    <property type="component" value="Unassembled WGS sequence"/>
</dbReference>
<evidence type="ECO:0000256" key="2">
    <source>
        <dbReference type="ARBA" id="ARBA00022649"/>
    </source>
</evidence>
<organism evidence="3 4">
    <name type="scientific">Enterococcus faecium</name>
    <name type="common">Streptococcus faecium</name>
    <dbReference type="NCBI Taxonomy" id="1352"/>
    <lineage>
        <taxon>Bacteria</taxon>
        <taxon>Bacillati</taxon>
        <taxon>Bacillota</taxon>
        <taxon>Bacilli</taxon>
        <taxon>Lactobacillales</taxon>
        <taxon>Enterococcaceae</taxon>
        <taxon>Enterococcus</taxon>
    </lineage>
</organism>
<protein>
    <submittedName>
        <fullName evidence="3">Toxin-antitoxin system, toxin component, MazF family protein</fullName>
    </submittedName>
</protein>
<accession>A0AB73TMB2</accession>
<sequence>MKMNTNDIATVYVAFTAAEGGKRRPVYILKNGLDTISFLSITSKYHTKSDKIKLKYVEIRDWKQAGLKKESWIDVGTLNELPKNNKKVKWKKIGELSPSDLQRLEERMEEL</sequence>
<evidence type="ECO:0000313" key="3">
    <source>
        <dbReference type="EMBL" id="PZM53924.1"/>
    </source>
</evidence>
<dbReference type="InterPro" id="IPR003477">
    <property type="entry name" value="PemK-like"/>
</dbReference>
<comment type="caution">
    <text evidence="3">The sequence shown here is derived from an EMBL/GenBank/DDBJ whole genome shotgun (WGS) entry which is preliminary data.</text>
</comment>
<dbReference type="AlphaFoldDB" id="A0AB73TMB2"/>
<comment type="similarity">
    <text evidence="1">Belongs to the PemK/MazF family.</text>
</comment>
<evidence type="ECO:0000313" key="4">
    <source>
        <dbReference type="Proteomes" id="UP000249070"/>
    </source>
</evidence>
<dbReference type="InterPro" id="IPR011067">
    <property type="entry name" value="Plasmid_toxin/cell-grow_inhib"/>
</dbReference>
<dbReference type="Pfam" id="PF02452">
    <property type="entry name" value="PemK_toxin"/>
    <property type="match status" value="1"/>
</dbReference>
<proteinExistence type="inferred from homology"/>
<dbReference type="SUPFAM" id="SSF50118">
    <property type="entry name" value="Cell growth inhibitor/plasmid maintenance toxic component"/>
    <property type="match status" value="1"/>
</dbReference>
<evidence type="ECO:0000256" key="1">
    <source>
        <dbReference type="ARBA" id="ARBA00007521"/>
    </source>
</evidence>
<name>A0AB73TMB2_ENTFC</name>
<dbReference type="Gene3D" id="2.30.30.110">
    <property type="match status" value="1"/>
</dbReference>